<feature type="transmembrane region" description="Helical" evidence="7">
    <location>
        <begin position="12"/>
        <end position="33"/>
    </location>
</feature>
<comment type="caution">
    <text evidence="9">The sequence shown here is derived from an EMBL/GenBank/DDBJ whole genome shotgun (WGS) entry which is preliminary data.</text>
</comment>
<feature type="transmembrane region" description="Helical" evidence="7">
    <location>
        <begin position="274"/>
        <end position="292"/>
    </location>
</feature>
<accession>A0AAW7ZC67</accession>
<dbReference type="GO" id="GO:0005886">
    <property type="term" value="C:plasma membrane"/>
    <property type="evidence" value="ECO:0007669"/>
    <property type="project" value="UniProtKB-SubCell"/>
</dbReference>
<dbReference type="GO" id="GO:0022857">
    <property type="term" value="F:transmembrane transporter activity"/>
    <property type="evidence" value="ECO:0007669"/>
    <property type="project" value="InterPro"/>
</dbReference>
<evidence type="ECO:0000256" key="2">
    <source>
        <dbReference type="ARBA" id="ARBA00022448"/>
    </source>
</evidence>
<reference evidence="9" key="1">
    <citation type="journal article" date="2023" name="J. Hazard. Mater.">
        <title>Anaerobic biodegradation of pyrene and benzo[a]pyrene by a new sulfate-reducing Desulforamulus aquiferis strain DSA.</title>
        <authorList>
            <person name="Zhang Z."/>
            <person name="Sun J."/>
            <person name="Gong X."/>
            <person name="Wang C."/>
            <person name="Wang H."/>
        </authorList>
    </citation>
    <scope>NUCLEOTIDE SEQUENCE</scope>
    <source>
        <strain evidence="9">DSA</strain>
    </source>
</reference>
<evidence type="ECO:0000256" key="4">
    <source>
        <dbReference type="ARBA" id="ARBA00022692"/>
    </source>
</evidence>
<sequence length="401" mass="43383">MFKSLGFSSTDYLLILLLLLTEMARSAFFLTFWPLYSTHYLNFSVIVAGVVVSAHYLSETLFKVAAGSQLDRYGRPVLVLGLILSLISLLLIYRQQHHIPIIILSCLFGIGFAPVWLAVISNVAPVNIANRAARIGIVFSAWLAGAGIGSVGVNFILTIGFLQTFHIIMASWVFCVILVLITPLKINTSPQGSSVLEQFKKLLDNQITIKILLPGMFLQTLAASLLLPILPIYATTELGLDSQGYGWLLIAGGTAAVALLFPMGKLVDRLPLKVSLTSGFLLSALFLFMVPLTRNYSLVMGLVIMVGMSYAFLLPAWNTLLAKVIPPERQATGWGIFSTLEGLGIAAGPIIGGAISAWLHPGGAIFLSSLILAGMGCFYLYYPFEKLTIKPGVDVNVNKLS</sequence>
<dbReference type="Pfam" id="PF07690">
    <property type="entry name" value="MFS_1"/>
    <property type="match status" value="2"/>
</dbReference>
<evidence type="ECO:0000259" key="8">
    <source>
        <dbReference type="PROSITE" id="PS50850"/>
    </source>
</evidence>
<proteinExistence type="predicted"/>
<evidence type="ECO:0000256" key="7">
    <source>
        <dbReference type="SAM" id="Phobius"/>
    </source>
</evidence>
<dbReference type="RefSeq" id="WP_304542148.1">
    <property type="nucleotide sequence ID" value="NZ_JARPTC010000009.1"/>
</dbReference>
<name>A0AAW7ZC67_9FIRM</name>
<keyword evidence="5 7" id="KW-1133">Transmembrane helix</keyword>
<dbReference type="PANTHER" id="PTHR23517">
    <property type="entry name" value="RESISTANCE PROTEIN MDTM, PUTATIVE-RELATED-RELATED"/>
    <property type="match status" value="1"/>
</dbReference>
<keyword evidence="6 7" id="KW-0472">Membrane</keyword>
<dbReference type="EMBL" id="JARPTC010000009">
    <property type="protein sequence ID" value="MDO7787038.1"/>
    <property type="molecule type" value="Genomic_DNA"/>
</dbReference>
<feature type="transmembrane region" description="Helical" evidence="7">
    <location>
        <begin position="245"/>
        <end position="262"/>
    </location>
</feature>
<reference evidence="9" key="2">
    <citation type="submission" date="2023-03" db="EMBL/GenBank/DDBJ databases">
        <authorList>
            <person name="Zhang Z."/>
        </authorList>
    </citation>
    <scope>NUCLEOTIDE SEQUENCE</scope>
    <source>
        <strain evidence="9">DSA</strain>
    </source>
</reference>
<evidence type="ECO:0000256" key="5">
    <source>
        <dbReference type="ARBA" id="ARBA00022989"/>
    </source>
</evidence>
<dbReference type="CDD" id="cd17325">
    <property type="entry name" value="MFS_MdtG_SLC18_like"/>
    <property type="match status" value="1"/>
</dbReference>
<protein>
    <submittedName>
        <fullName evidence="9">MFS transporter</fullName>
    </submittedName>
</protein>
<dbReference type="Gene3D" id="1.20.1250.20">
    <property type="entry name" value="MFS general substrate transporter like domains"/>
    <property type="match status" value="2"/>
</dbReference>
<gene>
    <name evidence="9" type="ORF">P6N53_07395</name>
</gene>
<comment type="subcellular location">
    <subcellularLocation>
        <location evidence="1">Cell membrane</location>
        <topology evidence="1">Multi-pass membrane protein</topology>
    </subcellularLocation>
</comment>
<organism evidence="9 10">
    <name type="scientific">Desulforamulus aquiferis</name>
    <dbReference type="NCBI Taxonomy" id="1397668"/>
    <lineage>
        <taxon>Bacteria</taxon>
        <taxon>Bacillati</taxon>
        <taxon>Bacillota</taxon>
        <taxon>Clostridia</taxon>
        <taxon>Eubacteriales</taxon>
        <taxon>Peptococcaceae</taxon>
        <taxon>Desulforamulus</taxon>
    </lineage>
</organism>
<keyword evidence="3" id="KW-1003">Cell membrane</keyword>
<dbReference type="Proteomes" id="UP001172911">
    <property type="component" value="Unassembled WGS sequence"/>
</dbReference>
<feature type="transmembrane region" description="Helical" evidence="7">
    <location>
        <begin position="77"/>
        <end position="93"/>
    </location>
</feature>
<dbReference type="InterPro" id="IPR036259">
    <property type="entry name" value="MFS_trans_sf"/>
</dbReference>
<dbReference type="SUPFAM" id="SSF103473">
    <property type="entry name" value="MFS general substrate transporter"/>
    <property type="match status" value="1"/>
</dbReference>
<feature type="transmembrane region" description="Helical" evidence="7">
    <location>
        <begin position="364"/>
        <end position="382"/>
    </location>
</feature>
<keyword evidence="2" id="KW-0813">Transport</keyword>
<dbReference type="PRINTS" id="PR01035">
    <property type="entry name" value="TCRTETA"/>
</dbReference>
<dbReference type="InterPro" id="IPR011701">
    <property type="entry name" value="MFS"/>
</dbReference>
<evidence type="ECO:0000256" key="3">
    <source>
        <dbReference type="ARBA" id="ARBA00022475"/>
    </source>
</evidence>
<evidence type="ECO:0000256" key="1">
    <source>
        <dbReference type="ARBA" id="ARBA00004651"/>
    </source>
</evidence>
<feature type="transmembrane region" description="Helical" evidence="7">
    <location>
        <begin position="99"/>
        <end position="123"/>
    </location>
</feature>
<dbReference type="PANTHER" id="PTHR23517:SF3">
    <property type="entry name" value="INTEGRAL MEMBRANE TRANSPORT PROTEIN"/>
    <property type="match status" value="1"/>
</dbReference>
<dbReference type="AlphaFoldDB" id="A0AAW7ZC67"/>
<dbReference type="InterPro" id="IPR050171">
    <property type="entry name" value="MFS_Transporters"/>
</dbReference>
<dbReference type="InterPro" id="IPR001958">
    <property type="entry name" value="Tet-R_TetA/multi-R_MdtG-like"/>
</dbReference>
<dbReference type="InterPro" id="IPR020846">
    <property type="entry name" value="MFS_dom"/>
</dbReference>
<feature type="transmembrane region" description="Helical" evidence="7">
    <location>
        <begin position="207"/>
        <end position="233"/>
    </location>
</feature>
<feature type="transmembrane region" description="Helical" evidence="7">
    <location>
        <begin position="39"/>
        <end position="57"/>
    </location>
</feature>
<evidence type="ECO:0000313" key="10">
    <source>
        <dbReference type="Proteomes" id="UP001172911"/>
    </source>
</evidence>
<feature type="transmembrane region" description="Helical" evidence="7">
    <location>
        <begin position="334"/>
        <end position="358"/>
    </location>
</feature>
<evidence type="ECO:0000313" key="9">
    <source>
        <dbReference type="EMBL" id="MDO7787038.1"/>
    </source>
</evidence>
<feature type="transmembrane region" description="Helical" evidence="7">
    <location>
        <begin position="135"/>
        <end position="159"/>
    </location>
</feature>
<evidence type="ECO:0000256" key="6">
    <source>
        <dbReference type="ARBA" id="ARBA00023136"/>
    </source>
</evidence>
<dbReference type="PROSITE" id="PS50850">
    <property type="entry name" value="MFS"/>
    <property type="match status" value="1"/>
</dbReference>
<feature type="transmembrane region" description="Helical" evidence="7">
    <location>
        <begin position="165"/>
        <end position="186"/>
    </location>
</feature>
<feature type="transmembrane region" description="Helical" evidence="7">
    <location>
        <begin position="298"/>
        <end position="322"/>
    </location>
</feature>
<keyword evidence="10" id="KW-1185">Reference proteome</keyword>
<keyword evidence="4 7" id="KW-0812">Transmembrane</keyword>
<feature type="domain" description="Major facilitator superfamily (MFS) profile" evidence="8">
    <location>
        <begin position="1"/>
        <end position="386"/>
    </location>
</feature>